<protein>
    <recommendedName>
        <fullName evidence="3">CENP-V/GFA domain-containing protein</fullName>
    </recommendedName>
</protein>
<keyword evidence="2" id="KW-1185">Reference proteome</keyword>
<organism evidence="1 2">
    <name type="scientific">Akanthomyces muscarius</name>
    <name type="common">Entomopathogenic fungus</name>
    <name type="synonym">Lecanicillium muscarium</name>
    <dbReference type="NCBI Taxonomy" id="2231603"/>
    <lineage>
        <taxon>Eukaryota</taxon>
        <taxon>Fungi</taxon>
        <taxon>Dikarya</taxon>
        <taxon>Ascomycota</taxon>
        <taxon>Pezizomycotina</taxon>
        <taxon>Sordariomycetes</taxon>
        <taxon>Hypocreomycetidae</taxon>
        <taxon>Hypocreales</taxon>
        <taxon>Cordycipitaceae</taxon>
        <taxon>Akanthomyces</taxon>
    </lineage>
</organism>
<dbReference type="InterPro" id="IPR011057">
    <property type="entry name" value="Mss4-like_sf"/>
</dbReference>
<evidence type="ECO:0008006" key="3">
    <source>
        <dbReference type="Google" id="ProtNLM"/>
    </source>
</evidence>
<dbReference type="AlphaFoldDB" id="A0A9W8Q1M4"/>
<dbReference type="GeneID" id="80890382"/>
<dbReference type="RefSeq" id="XP_056048003.1">
    <property type="nucleotide sequence ID" value="XM_056203515.1"/>
</dbReference>
<sequence length="202" mass="22192">MAVFSELKAQDRLPGWVNPTTLKPVAAYDACDSCRFMVGVPIMHWTFARVAQLGFASGNQDHEGFPTNTPDLKAAVKAGKNGRFGTLTFYESSPDVQRYYCSRCSASVFYAVDDLPDQVDIAMGLLHAPEGSRAGSWVEWEWGGLGHKDNTIGGWREEFGASISVEIAWPWCLVPMTRAVAGSLQVVAYAKIPCQPEEALIW</sequence>
<dbReference type="Proteomes" id="UP001144673">
    <property type="component" value="Chromosome 2"/>
</dbReference>
<proteinExistence type="predicted"/>
<dbReference type="EMBL" id="JAJHUN010000011">
    <property type="protein sequence ID" value="KAJ4144333.1"/>
    <property type="molecule type" value="Genomic_DNA"/>
</dbReference>
<evidence type="ECO:0000313" key="2">
    <source>
        <dbReference type="Proteomes" id="UP001144673"/>
    </source>
</evidence>
<name>A0A9W8Q1M4_AKAMU</name>
<dbReference type="Gene3D" id="3.90.1590.10">
    <property type="entry name" value="glutathione-dependent formaldehyde- activating enzyme (gfa)"/>
    <property type="match status" value="1"/>
</dbReference>
<evidence type="ECO:0000313" key="1">
    <source>
        <dbReference type="EMBL" id="KAJ4144333.1"/>
    </source>
</evidence>
<accession>A0A9W8Q1M4</accession>
<dbReference type="SUPFAM" id="SSF51316">
    <property type="entry name" value="Mss4-like"/>
    <property type="match status" value="1"/>
</dbReference>
<reference evidence="1" key="1">
    <citation type="journal article" date="2023" name="Access Microbiol">
        <title>De-novo genome assembly for Akanthomyces muscarius, a biocontrol agent of insect agricultural pests.</title>
        <authorList>
            <person name="Erdos Z."/>
            <person name="Studholme D.J."/>
            <person name="Raymond B."/>
            <person name="Sharma M."/>
        </authorList>
    </citation>
    <scope>NUCLEOTIDE SEQUENCE</scope>
    <source>
        <strain evidence="1">Ve6</strain>
    </source>
</reference>
<comment type="caution">
    <text evidence="1">The sequence shown here is derived from an EMBL/GenBank/DDBJ whole genome shotgun (WGS) entry which is preliminary data.</text>
</comment>
<dbReference type="KEGG" id="amus:LMH87_003223"/>
<gene>
    <name evidence="1" type="ORF">LMH87_003223</name>
</gene>